<organism evidence="11 12">
    <name type="scientific">Cylicocyclus nassatus</name>
    <name type="common">Nematode worm</name>
    <dbReference type="NCBI Taxonomy" id="53992"/>
    <lineage>
        <taxon>Eukaryota</taxon>
        <taxon>Metazoa</taxon>
        <taxon>Ecdysozoa</taxon>
        <taxon>Nematoda</taxon>
        <taxon>Chromadorea</taxon>
        <taxon>Rhabditida</taxon>
        <taxon>Rhabditina</taxon>
        <taxon>Rhabditomorpha</taxon>
        <taxon>Strongyloidea</taxon>
        <taxon>Strongylidae</taxon>
        <taxon>Cylicocyclus</taxon>
    </lineage>
</organism>
<evidence type="ECO:0000313" key="12">
    <source>
        <dbReference type="Proteomes" id="UP001176961"/>
    </source>
</evidence>
<comment type="caution">
    <text evidence="11">The sequence shown here is derived from an EMBL/GenBank/DDBJ whole genome shotgun (WGS) entry which is preliminary data.</text>
</comment>
<evidence type="ECO:0000256" key="8">
    <source>
        <dbReference type="ARBA" id="ARBA00023306"/>
    </source>
</evidence>
<keyword evidence="8" id="KW-0131">Cell cycle</keyword>
<keyword evidence="3" id="KW-0158">Chromosome</keyword>
<dbReference type="GO" id="GO:0005634">
    <property type="term" value="C:nucleus"/>
    <property type="evidence" value="ECO:0007669"/>
    <property type="project" value="UniProtKB-SubCell"/>
</dbReference>
<keyword evidence="9" id="KW-0137">Centromere</keyword>
<dbReference type="GO" id="GO:0051301">
    <property type="term" value="P:cell division"/>
    <property type="evidence" value="ECO:0007669"/>
    <property type="project" value="UniProtKB-KW"/>
</dbReference>
<evidence type="ECO:0000313" key="11">
    <source>
        <dbReference type="EMBL" id="CAJ0608587.1"/>
    </source>
</evidence>
<keyword evidence="5" id="KW-0498">Mitosis</keyword>
<name>A0AA36MGP0_CYLNA</name>
<evidence type="ECO:0000256" key="1">
    <source>
        <dbReference type="ARBA" id="ARBA00004123"/>
    </source>
</evidence>
<keyword evidence="10" id="KW-0175">Coiled coil</keyword>
<comment type="subcellular location">
    <subcellularLocation>
        <location evidence="2">Chromosome</location>
        <location evidence="2">Centromere</location>
        <location evidence="2">Kinetochore</location>
    </subcellularLocation>
    <subcellularLocation>
        <location evidence="1">Nucleus</location>
    </subcellularLocation>
</comment>
<gene>
    <name evidence="11" type="ORF">CYNAS_LOCUS20570</name>
</gene>
<keyword evidence="6" id="KW-0995">Kinetochore</keyword>
<evidence type="ECO:0000256" key="2">
    <source>
        <dbReference type="ARBA" id="ARBA00004629"/>
    </source>
</evidence>
<evidence type="ECO:0000256" key="5">
    <source>
        <dbReference type="ARBA" id="ARBA00022776"/>
    </source>
</evidence>
<dbReference type="GO" id="GO:0000444">
    <property type="term" value="C:MIS12/MIND type complex"/>
    <property type="evidence" value="ECO:0007669"/>
    <property type="project" value="InterPro"/>
</dbReference>
<evidence type="ECO:0000256" key="9">
    <source>
        <dbReference type="ARBA" id="ARBA00023328"/>
    </source>
</evidence>
<evidence type="ECO:0000256" key="4">
    <source>
        <dbReference type="ARBA" id="ARBA00022618"/>
    </source>
</evidence>
<accession>A0AA36MGP0</accession>
<evidence type="ECO:0000256" key="7">
    <source>
        <dbReference type="ARBA" id="ARBA00023242"/>
    </source>
</evidence>
<evidence type="ECO:0000256" key="6">
    <source>
        <dbReference type="ARBA" id="ARBA00022838"/>
    </source>
</evidence>
<dbReference type="Pfam" id="PF03980">
    <property type="entry name" value="Nnf1"/>
    <property type="match status" value="1"/>
</dbReference>
<evidence type="ECO:0000256" key="10">
    <source>
        <dbReference type="SAM" id="Coils"/>
    </source>
</evidence>
<dbReference type="Proteomes" id="UP001176961">
    <property type="component" value="Unassembled WGS sequence"/>
</dbReference>
<feature type="coiled-coil region" evidence="10">
    <location>
        <begin position="128"/>
        <end position="169"/>
    </location>
</feature>
<dbReference type="AlphaFoldDB" id="A0AA36MGP0"/>
<evidence type="ECO:0000256" key="3">
    <source>
        <dbReference type="ARBA" id="ARBA00022454"/>
    </source>
</evidence>
<reference evidence="11" key="1">
    <citation type="submission" date="2023-07" db="EMBL/GenBank/DDBJ databases">
        <authorList>
            <consortium name="CYATHOMIX"/>
        </authorList>
    </citation>
    <scope>NUCLEOTIDE SEQUENCE</scope>
    <source>
        <strain evidence="11">N/A</strain>
    </source>
</reference>
<proteinExistence type="predicted"/>
<keyword evidence="4" id="KW-0132">Cell division</keyword>
<protein>
    <submittedName>
        <fullName evidence="11">Uncharacterized protein</fullName>
    </submittedName>
</protein>
<dbReference type="InterPro" id="IPR007128">
    <property type="entry name" value="PMF1/Nnf1"/>
</dbReference>
<keyword evidence="12" id="KW-1185">Reference proteome</keyword>
<sequence length="175" mass="19498">MVFSFRVHSQVMERLSSAIDTLVDDTCNGLLKPKHIRAAAKECGLKLDRSEADAAVTRLVTLFRTKFRSGIDEIVRESKIEEKLANLEVLAASCKAKCEELGVTDGYRPLGVEEDLEGHIYPIVSAYQEALTNKNAELEHDIERTRDELKQANGRVNLLAKKAEALMADKDESLP</sequence>
<keyword evidence="7" id="KW-0539">Nucleus</keyword>
<dbReference type="EMBL" id="CATQJL010000316">
    <property type="protein sequence ID" value="CAJ0608587.1"/>
    <property type="molecule type" value="Genomic_DNA"/>
</dbReference>